<dbReference type="RefSeq" id="WP_345234420.1">
    <property type="nucleotide sequence ID" value="NZ_BAABIQ010000043.1"/>
</dbReference>
<organism evidence="3 4">
    <name type="scientific">Olivibacter ginsenosidimutans</name>
    <dbReference type="NCBI Taxonomy" id="1176537"/>
    <lineage>
        <taxon>Bacteria</taxon>
        <taxon>Pseudomonadati</taxon>
        <taxon>Bacteroidota</taxon>
        <taxon>Sphingobacteriia</taxon>
        <taxon>Sphingobacteriales</taxon>
        <taxon>Sphingobacteriaceae</taxon>
        <taxon>Olivibacter</taxon>
    </lineage>
</organism>
<dbReference type="InterPro" id="IPR025646">
    <property type="entry name" value="DUF4350"/>
</dbReference>
<feature type="domain" description="DUF4350" evidence="2">
    <location>
        <begin position="39"/>
        <end position="219"/>
    </location>
</feature>
<feature type="transmembrane region" description="Helical" evidence="1">
    <location>
        <begin position="258"/>
        <end position="275"/>
    </location>
</feature>
<sequence length="403" mass="46439">MKDLKLYLIIACSLLAVYLLVEYNKPQPINWTPTYDKADKIPFGTYVLYHELPQLFQKGIKPSRQSIYETLTHAGRASVLIISPNVNISATDFDQMKTFLNQGHDVFIAAKGYNYAFLDSLKLAIQLNAVLIAKDSLRFHFVNPSLHPEKEYRFKRGLGATYFSKFDTLRTTVLAKNNKDQALFIRYTFGKGHLYLTASPDFFSNYALLSPDGAEFAAQALAYLPTKKTLIFDQYQALGAYGDRSFFRVIFSNPPLKWAYYLLLASLVLFVIYNSKRRQRIIPVEDPMKNTSVDFAKVVGGVYYQQRDNKDIVHKKVIYLLHFIRNHYRLKTSELDAEFRESLINRSGVEEEIIDKLLKEINAINRGKYLSDQELMALNENIEQFYEQSGIVWNKNFSSSAPI</sequence>
<evidence type="ECO:0000256" key="1">
    <source>
        <dbReference type="SAM" id="Phobius"/>
    </source>
</evidence>
<dbReference type="Pfam" id="PF14258">
    <property type="entry name" value="DUF4350"/>
    <property type="match status" value="1"/>
</dbReference>
<dbReference type="Proteomes" id="UP001501411">
    <property type="component" value="Unassembled WGS sequence"/>
</dbReference>
<comment type="caution">
    <text evidence="3">The sequence shown here is derived from an EMBL/GenBank/DDBJ whole genome shotgun (WGS) entry which is preliminary data.</text>
</comment>
<dbReference type="EMBL" id="BAABIQ010000043">
    <property type="protein sequence ID" value="GAA4805261.1"/>
    <property type="molecule type" value="Genomic_DNA"/>
</dbReference>
<keyword evidence="1" id="KW-1133">Transmembrane helix</keyword>
<proteinExistence type="predicted"/>
<reference evidence="4" key="1">
    <citation type="journal article" date="2019" name="Int. J. Syst. Evol. Microbiol.">
        <title>The Global Catalogue of Microorganisms (GCM) 10K type strain sequencing project: providing services to taxonomists for standard genome sequencing and annotation.</title>
        <authorList>
            <consortium name="The Broad Institute Genomics Platform"/>
            <consortium name="The Broad Institute Genome Sequencing Center for Infectious Disease"/>
            <person name="Wu L."/>
            <person name="Ma J."/>
        </authorList>
    </citation>
    <scope>NUCLEOTIDE SEQUENCE [LARGE SCALE GENOMIC DNA]</scope>
    <source>
        <strain evidence="4">JCM 18200</strain>
    </source>
</reference>
<evidence type="ECO:0000313" key="3">
    <source>
        <dbReference type="EMBL" id="GAA4805261.1"/>
    </source>
</evidence>
<evidence type="ECO:0000259" key="2">
    <source>
        <dbReference type="Pfam" id="PF14258"/>
    </source>
</evidence>
<evidence type="ECO:0000313" key="4">
    <source>
        <dbReference type="Proteomes" id="UP001501411"/>
    </source>
</evidence>
<gene>
    <name evidence="3" type="ORF">GCM10023231_38040</name>
</gene>
<accession>A0ABP9C8V6</accession>
<keyword evidence="1" id="KW-0472">Membrane</keyword>
<protein>
    <recommendedName>
        <fullName evidence="2">DUF4350 domain-containing protein</fullName>
    </recommendedName>
</protein>
<name>A0ABP9C8V6_9SPHI</name>
<keyword evidence="4" id="KW-1185">Reference proteome</keyword>
<keyword evidence="1" id="KW-0812">Transmembrane</keyword>